<gene>
    <name evidence="3" type="ORF">Ahy_A02g005162</name>
</gene>
<dbReference type="GO" id="GO:0006952">
    <property type="term" value="P:defense response"/>
    <property type="evidence" value="ECO:0007669"/>
    <property type="project" value="UniProtKB-KW"/>
</dbReference>
<accession>A0A445E669</accession>
<dbReference type="EMBL" id="SDMP01000002">
    <property type="protein sequence ID" value="RYR70859.1"/>
    <property type="molecule type" value="Genomic_DNA"/>
</dbReference>
<dbReference type="Pfam" id="PF00931">
    <property type="entry name" value="NB-ARC"/>
    <property type="match status" value="1"/>
</dbReference>
<proteinExistence type="predicted"/>
<protein>
    <recommendedName>
        <fullName evidence="2">NB-ARC domain-containing protein</fullName>
    </recommendedName>
</protein>
<dbReference type="PANTHER" id="PTHR36766:SF40">
    <property type="entry name" value="DISEASE RESISTANCE PROTEIN RGA3"/>
    <property type="match status" value="1"/>
</dbReference>
<dbReference type="PRINTS" id="PR00364">
    <property type="entry name" value="DISEASERSIST"/>
</dbReference>
<evidence type="ECO:0000313" key="4">
    <source>
        <dbReference type="Proteomes" id="UP000289738"/>
    </source>
</evidence>
<dbReference type="Proteomes" id="UP000289738">
    <property type="component" value="Chromosome A02"/>
</dbReference>
<sequence length="347" mass="38967">MAASLVGGAFLSSFLNVLLDRLSDDKKKLDQDLRGRLENILNVVEAVLNDVEKKQITDNAVCTKAATQKDPNNFLSRIFNSQDKDMVVATIEEVIARLEDIAKYKDILGLEKITAKNMSGRIPSTSLVKKSDMFVGRNRKRDTLVKLLLDDTKDGEISVIPIMGMDGIGKTTQAKLVYNDAKVKQKFHKIGNSCHPNDLDTVQNLLKDKLEGKKFLVVVDDVWSSNREGWESFLTPFECGSDGGHILVTSSCLDSVASMVKTNNIQPLNSSLLHEEDCWLVFAKHTFFSNESRDRSALEIIGKKIVQKLPLTVQTLGSLLRIKDHERSLLRTKDHEREWIDVLNNEI</sequence>
<dbReference type="InterPro" id="IPR002182">
    <property type="entry name" value="NB-ARC"/>
</dbReference>
<organism evidence="3 4">
    <name type="scientific">Arachis hypogaea</name>
    <name type="common">Peanut</name>
    <dbReference type="NCBI Taxonomy" id="3818"/>
    <lineage>
        <taxon>Eukaryota</taxon>
        <taxon>Viridiplantae</taxon>
        <taxon>Streptophyta</taxon>
        <taxon>Embryophyta</taxon>
        <taxon>Tracheophyta</taxon>
        <taxon>Spermatophyta</taxon>
        <taxon>Magnoliopsida</taxon>
        <taxon>eudicotyledons</taxon>
        <taxon>Gunneridae</taxon>
        <taxon>Pentapetalae</taxon>
        <taxon>rosids</taxon>
        <taxon>fabids</taxon>
        <taxon>Fabales</taxon>
        <taxon>Fabaceae</taxon>
        <taxon>Papilionoideae</taxon>
        <taxon>50 kb inversion clade</taxon>
        <taxon>dalbergioids sensu lato</taxon>
        <taxon>Dalbergieae</taxon>
        <taxon>Pterocarpus clade</taxon>
        <taxon>Arachis</taxon>
    </lineage>
</organism>
<name>A0A445E669_ARAHY</name>
<dbReference type="Gene3D" id="3.40.50.300">
    <property type="entry name" value="P-loop containing nucleotide triphosphate hydrolases"/>
    <property type="match status" value="2"/>
</dbReference>
<evidence type="ECO:0000259" key="2">
    <source>
        <dbReference type="Pfam" id="PF00931"/>
    </source>
</evidence>
<keyword evidence="1" id="KW-0611">Plant defense</keyword>
<evidence type="ECO:0000256" key="1">
    <source>
        <dbReference type="ARBA" id="ARBA00022821"/>
    </source>
</evidence>
<reference evidence="3 4" key="1">
    <citation type="submission" date="2019-01" db="EMBL/GenBank/DDBJ databases">
        <title>Sequencing of cultivated peanut Arachis hypogaea provides insights into genome evolution and oil improvement.</title>
        <authorList>
            <person name="Chen X."/>
        </authorList>
    </citation>
    <scope>NUCLEOTIDE SEQUENCE [LARGE SCALE GENOMIC DNA]</scope>
    <source>
        <strain evidence="4">cv. Fuhuasheng</strain>
        <tissue evidence="3">Leaves</tissue>
    </source>
</reference>
<keyword evidence="4" id="KW-1185">Reference proteome</keyword>
<dbReference type="PANTHER" id="PTHR36766">
    <property type="entry name" value="PLANT BROAD-SPECTRUM MILDEW RESISTANCE PROTEIN RPW8"/>
    <property type="match status" value="1"/>
</dbReference>
<dbReference type="SUPFAM" id="SSF52540">
    <property type="entry name" value="P-loop containing nucleoside triphosphate hydrolases"/>
    <property type="match status" value="1"/>
</dbReference>
<dbReference type="GO" id="GO:0043531">
    <property type="term" value="F:ADP binding"/>
    <property type="evidence" value="ECO:0007669"/>
    <property type="project" value="InterPro"/>
</dbReference>
<feature type="domain" description="NB-ARC" evidence="2">
    <location>
        <begin position="203"/>
        <end position="287"/>
    </location>
</feature>
<dbReference type="InterPro" id="IPR027417">
    <property type="entry name" value="P-loop_NTPase"/>
</dbReference>
<dbReference type="AlphaFoldDB" id="A0A445E669"/>
<evidence type="ECO:0000313" key="3">
    <source>
        <dbReference type="EMBL" id="RYR70859.1"/>
    </source>
</evidence>
<comment type="caution">
    <text evidence="3">The sequence shown here is derived from an EMBL/GenBank/DDBJ whole genome shotgun (WGS) entry which is preliminary data.</text>
</comment>